<dbReference type="CDD" id="cd00082">
    <property type="entry name" value="HisKA"/>
    <property type="match status" value="1"/>
</dbReference>
<name>A0A6L4WRT5_9BACT</name>
<evidence type="ECO:0000313" key="11">
    <source>
        <dbReference type="EMBL" id="KAB7888101.1"/>
    </source>
</evidence>
<dbReference type="SMART" id="SM01049">
    <property type="entry name" value="Cache_2"/>
    <property type="match status" value="2"/>
</dbReference>
<dbReference type="PANTHER" id="PTHR43065:SF42">
    <property type="entry name" value="TWO-COMPONENT SENSOR PPRA"/>
    <property type="match status" value="1"/>
</dbReference>
<accession>A0A6L4WRT5</accession>
<dbReference type="InterPro" id="IPR003661">
    <property type="entry name" value="HisK_dim/P_dom"/>
</dbReference>
<dbReference type="AlphaFoldDB" id="A0A6L4WRT5"/>
<proteinExistence type="predicted"/>
<dbReference type="InterPro" id="IPR003594">
    <property type="entry name" value="HATPase_dom"/>
</dbReference>
<evidence type="ECO:0000256" key="3">
    <source>
        <dbReference type="ARBA" id="ARBA00012438"/>
    </source>
</evidence>
<feature type="transmembrane region" description="Helical" evidence="9">
    <location>
        <begin position="12"/>
        <end position="34"/>
    </location>
</feature>
<evidence type="ECO:0000313" key="14">
    <source>
        <dbReference type="Proteomes" id="UP000472839"/>
    </source>
</evidence>
<keyword evidence="13" id="KW-1185">Reference proteome</keyword>
<evidence type="ECO:0000256" key="5">
    <source>
        <dbReference type="ARBA" id="ARBA00022553"/>
    </source>
</evidence>
<evidence type="ECO:0000256" key="7">
    <source>
        <dbReference type="ARBA" id="ARBA00022989"/>
    </source>
</evidence>
<organism evidence="11 14">
    <name type="scientific">Poseidonibacter ostreae</name>
    <dbReference type="NCBI Taxonomy" id="2654171"/>
    <lineage>
        <taxon>Bacteria</taxon>
        <taxon>Pseudomonadati</taxon>
        <taxon>Campylobacterota</taxon>
        <taxon>Epsilonproteobacteria</taxon>
        <taxon>Campylobacterales</taxon>
        <taxon>Arcobacteraceae</taxon>
        <taxon>Poseidonibacter</taxon>
    </lineage>
</organism>
<evidence type="ECO:0000313" key="13">
    <source>
        <dbReference type="Proteomes" id="UP000461010"/>
    </source>
</evidence>
<dbReference type="Gene3D" id="3.30.450.20">
    <property type="entry name" value="PAS domain"/>
    <property type="match status" value="2"/>
</dbReference>
<dbReference type="SUPFAM" id="SSF55874">
    <property type="entry name" value="ATPase domain of HSP90 chaperone/DNA topoisomerase II/histidine kinase"/>
    <property type="match status" value="1"/>
</dbReference>
<evidence type="ECO:0000256" key="6">
    <source>
        <dbReference type="ARBA" id="ARBA00022692"/>
    </source>
</evidence>
<dbReference type="InterPro" id="IPR004010">
    <property type="entry name" value="Double_Cache_2"/>
</dbReference>
<dbReference type="InterPro" id="IPR005467">
    <property type="entry name" value="His_kinase_dom"/>
</dbReference>
<dbReference type="PROSITE" id="PS50109">
    <property type="entry name" value="HIS_KIN"/>
    <property type="match status" value="1"/>
</dbReference>
<sequence>MNFKNEKQLIRVIRFAVPIIILLLSIIISTFLYFENNSDIERIKYNVEKEFIENKKHIIKEQIENIYDYIIEEQKDTEQNLKNSLIKRVHEAHTIITNINTQYKDTHTKEEIALMVKTSLKDIRFNNNRGYFFVYDKKAINIIHPLNPKLEGKNLINYQDTKGIYVLRESLELLKNKKESYQEWHWRKIKGDNTEFKKIGFVKNIYELDWFLGTGEYVEDFTKDIQNKVLSQINKFRFGENGYFIVTDRNNNYISHINKELIGKNALVKLKDMNDLKSLEKIQNVINNKKGFVYLDFYKPGSKDISSKIIYLKTIPKWGWVISTGFYKDDISEIINKRKNEITIKYNENLKNLLIFTIIITIILLILSFYLSTIIEIKFKNYKSSIEAKIKENEKQHDLLAQKTKLAAMGEMIENIAHQWRQPLSVITTSSSGIKIQKEMNTLSDEFLDNSINSITNSANHLSNTIEDFKDFFRPDKEKVTFELKNAIEKTIKLLGSNLKVNNINIIQNIEDITINSYERELLQILLNIINNAQDALLSTTNMKRYIFIDIYKEDKLVYIKIKDNAKGIDKDIIQRVFEPYFTTKHKAQGTGIGLYMSQEIISRHIKGSLEVDNITYKYEDETYTGAIFTVILPITHS</sequence>
<keyword evidence="8 9" id="KW-0472">Membrane</keyword>
<dbReference type="PRINTS" id="PR00344">
    <property type="entry name" value="BCTRLSENSOR"/>
</dbReference>
<dbReference type="CDD" id="cd12912">
    <property type="entry name" value="PDC2_MCP_like"/>
    <property type="match status" value="1"/>
</dbReference>
<keyword evidence="5" id="KW-0597">Phosphoprotein</keyword>
<dbReference type="SUPFAM" id="SSF47384">
    <property type="entry name" value="Homodimeric domain of signal transducing histidine kinase"/>
    <property type="match status" value="1"/>
</dbReference>
<dbReference type="RefSeq" id="WP_152189299.1">
    <property type="nucleotide sequence ID" value="NZ_WFKJ01000013.1"/>
</dbReference>
<keyword evidence="7 9" id="KW-1133">Transmembrane helix</keyword>
<dbReference type="GO" id="GO:0000155">
    <property type="term" value="F:phosphorelay sensor kinase activity"/>
    <property type="evidence" value="ECO:0007669"/>
    <property type="project" value="InterPro"/>
</dbReference>
<dbReference type="Pfam" id="PF08269">
    <property type="entry name" value="dCache_2"/>
    <property type="match status" value="1"/>
</dbReference>
<keyword evidence="6 9" id="KW-0812">Transmembrane</keyword>
<evidence type="ECO:0000256" key="9">
    <source>
        <dbReference type="SAM" id="Phobius"/>
    </source>
</evidence>
<protein>
    <recommendedName>
        <fullName evidence="3">histidine kinase</fullName>
        <ecNumber evidence="3">2.7.13.3</ecNumber>
    </recommendedName>
</protein>
<dbReference type="GO" id="GO:0005886">
    <property type="term" value="C:plasma membrane"/>
    <property type="evidence" value="ECO:0007669"/>
    <property type="project" value="UniProtKB-SubCell"/>
</dbReference>
<evidence type="ECO:0000256" key="4">
    <source>
        <dbReference type="ARBA" id="ARBA00022475"/>
    </source>
</evidence>
<dbReference type="Pfam" id="PF00512">
    <property type="entry name" value="HisKA"/>
    <property type="match status" value="1"/>
</dbReference>
<dbReference type="EC" id="2.7.13.3" evidence="3"/>
<dbReference type="Proteomes" id="UP000472839">
    <property type="component" value="Unassembled WGS sequence"/>
</dbReference>
<dbReference type="EMBL" id="WFKJ01000013">
    <property type="protein sequence ID" value="KAB7891716.1"/>
    <property type="molecule type" value="Genomic_DNA"/>
</dbReference>
<dbReference type="EMBL" id="WFKK01000027">
    <property type="protein sequence ID" value="KAB7888101.1"/>
    <property type="molecule type" value="Genomic_DNA"/>
</dbReference>
<dbReference type="Gene3D" id="3.30.565.10">
    <property type="entry name" value="Histidine kinase-like ATPase, C-terminal domain"/>
    <property type="match status" value="1"/>
</dbReference>
<comment type="catalytic activity">
    <reaction evidence="1">
        <text>ATP + protein L-histidine = ADP + protein N-phospho-L-histidine.</text>
        <dbReference type="EC" id="2.7.13.3"/>
    </reaction>
</comment>
<evidence type="ECO:0000256" key="8">
    <source>
        <dbReference type="ARBA" id="ARBA00023136"/>
    </source>
</evidence>
<comment type="caution">
    <text evidence="11">The sequence shown here is derived from an EMBL/GenBank/DDBJ whole genome shotgun (WGS) entry which is preliminary data.</text>
</comment>
<evidence type="ECO:0000256" key="1">
    <source>
        <dbReference type="ARBA" id="ARBA00000085"/>
    </source>
</evidence>
<dbReference type="InterPro" id="IPR004358">
    <property type="entry name" value="Sig_transdc_His_kin-like_C"/>
</dbReference>
<evidence type="ECO:0000259" key="10">
    <source>
        <dbReference type="PROSITE" id="PS50109"/>
    </source>
</evidence>
<gene>
    <name evidence="12" type="ORF">GBG18_05930</name>
    <name evidence="11" type="ORF">GBG19_09700</name>
</gene>
<dbReference type="InterPro" id="IPR036097">
    <property type="entry name" value="HisK_dim/P_sf"/>
</dbReference>
<dbReference type="Gene3D" id="1.10.287.130">
    <property type="match status" value="1"/>
</dbReference>
<dbReference type="Proteomes" id="UP000461010">
    <property type="component" value="Unassembled WGS sequence"/>
</dbReference>
<dbReference type="InterPro" id="IPR033480">
    <property type="entry name" value="sCache_2"/>
</dbReference>
<keyword evidence="4" id="KW-1003">Cell membrane</keyword>
<dbReference type="SMART" id="SM00388">
    <property type="entry name" value="HisKA"/>
    <property type="match status" value="1"/>
</dbReference>
<reference evidence="13 14" key="1">
    <citation type="submission" date="2019-10" db="EMBL/GenBank/DDBJ databases">
        <title>Poseidonibacter ostreae sp. nov., isolated from the gut of the Ostrea denselamellosa.</title>
        <authorList>
            <person name="Choi A."/>
        </authorList>
    </citation>
    <scope>NUCLEOTIDE SEQUENCE [LARGE SCALE GENOMIC DNA]</scope>
    <source>
        <strain evidence="11 14">SJOD-M-33</strain>
        <strain evidence="12 13">SJOD-M-5</strain>
    </source>
</reference>
<evidence type="ECO:0000256" key="2">
    <source>
        <dbReference type="ARBA" id="ARBA00004651"/>
    </source>
</evidence>
<dbReference type="InterPro" id="IPR036890">
    <property type="entry name" value="HATPase_C_sf"/>
</dbReference>
<dbReference type="Pfam" id="PF02518">
    <property type="entry name" value="HATPase_c"/>
    <property type="match status" value="1"/>
</dbReference>
<dbReference type="PANTHER" id="PTHR43065">
    <property type="entry name" value="SENSOR HISTIDINE KINASE"/>
    <property type="match status" value="1"/>
</dbReference>
<evidence type="ECO:0000313" key="12">
    <source>
        <dbReference type="EMBL" id="KAB7891716.1"/>
    </source>
</evidence>
<feature type="domain" description="Histidine kinase" evidence="10">
    <location>
        <begin position="415"/>
        <end position="637"/>
    </location>
</feature>
<dbReference type="SMART" id="SM00387">
    <property type="entry name" value="HATPase_c"/>
    <property type="match status" value="1"/>
</dbReference>
<feature type="transmembrane region" description="Helical" evidence="9">
    <location>
        <begin position="353"/>
        <end position="375"/>
    </location>
</feature>
<comment type="subcellular location">
    <subcellularLocation>
        <location evidence="2">Cell membrane</location>
        <topology evidence="2">Multi-pass membrane protein</topology>
    </subcellularLocation>
</comment>